<dbReference type="EMBL" id="CP012670">
    <property type="protein sequence ID" value="AUX21231.1"/>
    <property type="molecule type" value="Genomic_DNA"/>
</dbReference>
<gene>
    <name evidence="1" type="ORF">SOCEGT47_017110</name>
</gene>
<evidence type="ECO:0000313" key="2">
    <source>
        <dbReference type="Proteomes" id="UP000295781"/>
    </source>
</evidence>
<organism evidence="1 2">
    <name type="scientific">Sorangium cellulosum</name>
    <name type="common">Polyangium cellulosum</name>
    <dbReference type="NCBI Taxonomy" id="56"/>
    <lineage>
        <taxon>Bacteria</taxon>
        <taxon>Pseudomonadati</taxon>
        <taxon>Myxococcota</taxon>
        <taxon>Polyangia</taxon>
        <taxon>Polyangiales</taxon>
        <taxon>Polyangiaceae</taxon>
        <taxon>Sorangium</taxon>
    </lineage>
</organism>
<name>A0A4P2PX86_SORCE</name>
<sequence length="36" mass="4007">MNSMPPNKRLVLTVRRASLRLARRTAAHPQAIGLIP</sequence>
<accession>A0A4P2PX86</accession>
<dbReference type="AlphaFoldDB" id="A0A4P2PX86"/>
<proteinExistence type="predicted"/>
<reference evidence="1 2" key="1">
    <citation type="submission" date="2015-09" db="EMBL/GenBank/DDBJ databases">
        <title>Sorangium comparison.</title>
        <authorList>
            <person name="Zaburannyi N."/>
            <person name="Bunk B."/>
            <person name="Overmann J."/>
            <person name="Mueller R."/>
        </authorList>
    </citation>
    <scope>NUCLEOTIDE SEQUENCE [LARGE SCALE GENOMIC DNA]</scope>
    <source>
        <strain evidence="1 2">So ceGT47</strain>
    </source>
</reference>
<protein>
    <submittedName>
        <fullName evidence="1">Uncharacterized protein</fullName>
    </submittedName>
</protein>
<dbReference type="Proteomes" id="UP000295781">
    <property type="component" value="Chromosome"/>
</dbReference>
<evidence type="ECO:0000313" key="1">
    <source>
        <dbReference type="EMBL" id="AUX21231.1"/>
    </source>
</evidence>